<evidence type="ECO:0000313" key="3">
    <source>
        <dbReference type="Proteomes" id="UP000001058"/>
    </source>
</evidence>
<dbReference type="EMBL" id="GL378841">
    <property type="protein sequence ID" value="EFJ39206.1"/>
    <property type="molecule type" value="Genomic_DNA"/>
</dbReference>
<dbReference type="RefSeq" id="XP_002959729.1">
    <property type="nucleotide sequence ID" value="XM_002959683.1"/>
</dbReference>
<sequence length="55" mass="5820">EGNAPQKGRGGSKPRGEEPQRRPGKEMHRKKGNAPQKGRGGSKPEEKSRSGGRGG</sequence>
<feature type="compositionally biased region" description="Basic and acidic residues" evidence="1">
    <location>
        <begin position="14"/>
        <end position="26"/>
    </location>
</feature>
<proteinExistence type="predicted"/>
<dbReference type="Proteomes" id="UP000001058">
    <property type="component" value="Unassembled WGS sequence"/>
</dbReference>
<evidence type="ECO:0000313" key="2">
    <source>
        <dbReference type="EMBL" id="EFJ39206.1"/>
    </source>
</evidence>
<keyword evidence="3" id="KW-1185">Reference proteome</keyword>
<evidence type="ECO:0000256" key="1">
    <source>
        <dbReference type="SAM" id="MobiDB-lite"/>
    </source>
</evidence>
<name>D8UM43_VOLCA</name>
<dbReference type="GeneID" id="9614685"/>
<feature type="region of interest" description="Disordered" evidence="1">
    <location>
        <begin position="1"/>
        <end position="55"/>
    </location>
</feature>
<gene>
    <name evidence="2" type="ORF">VOLCADRAFT_38845</name>
</gene>
<accession>D8UM43</accession>
<dbReference type="AlphaFoldDB" id="D8UM43"/>
<dbReference type="InParanoid" id="D8UM43"/>
<feature type="non-terminal residue" evidence="2">
    <location>
        <position position="55"/>
    </location>
</feature>
<dbReference type="KEGG" id="vcn:VOLCADRAFT_38845"/>
<feature type="non-terminal residue" evidence="2">
    <location>
        <position position="1"/>
    </location>
</feature>
<protein>
    <submittedName>
        <fullName evidence="2">Uncharacterized protein</fullName>
    </submittedName>
</protein>
<organism evidence="3">
    <name type="scientific">Volvox carteri f. nagariensis</name>
    <dbReference type="NCBI Taxonomy" id="3068"/>
    <lineage>
        <taxon>Eukaryota</taxon>
        <taxon>Viridiplantae</taxon>
        <taxon>Chlorophyta</taxon>
        <taxon>core chlorophytes</taxon>
        <taxon>Chlorophyceae</taxon>
        <taxon>CS clade</taxon>
        <taxon>Chlamydomonadales</taxon>
        <taxon>Volvocaceae</taxon>
        <taxon>Volvox</taxon>
    </lineage>
</organism>
<reference evidence="2 3" key="1">
    <citation type="journal article" date="2010" name="Science">
        <title>Genomic analysis of organismal complexity in the multicellular green alga Volvox carteri.</title>
        <authorList>
            <person name="Prochnik S.E."/>
            <person name="Umen J."/>
            <person name="Nedelcu A.M."/>
            <person name="Hallmann A."/>
            <person name="Miller S.M."/>
            <person name="Nishii I."/>
            <person name="Ferris P."/>
            <person name="Kuo A."/>
            <person name="Mitros T."/>
            <person name="Fritz-Laylin L.K."/>
            <person name="Hellsten U."/>
            <person name="Chapman J."/>
            <person name="Simakov O."/>
            <person name="Rensing S.A."/>
            <person name="Terry A."/>
            <person name="Pangilinan J."/>
            <person name="Kapitonov V."/>
            <person name="Jurka J."/>
            <person name="Salamov A."/>
            <person name="Shapiro H."/>
            <person name="Schmutz J."/>
            <person name="Grimwood J."/>
            <person name="Lindquist E."/>
            <person name="Lucas S."/>
            <person name="Grigoriev I.V."/>
            <person name="Schmitt R."/>
            <person name="Kirk D."/>
            <person name="Rokhsar D.S."/>
        </authorList>
    </citation>
    <scope>NUCLEOTIDE SEQUENCE [LARGE SCALE GENOMIC DNA]</scope>
    <source>
        <strain evidence="3">f. Nagariensis / Eve</strain>
    </source>
</reference>